<keyword evidence="3" id="KW-1185">Reference proteome</keyword>
<gene>
    <name evidence="2" type="ORF">RGCCGE502_09535</name>
</gene>
<proteinExistence type="predicted"/>
<sequence length="62" mass="6594">MNLLKATAIILTVFCGLSAFAIATLPMIFPTVHSTAMLDELFKVMIFLFSTGAGALLFKALG</sequence>
<keyword evidence="1" id="KW-1133">Transmembrane helix</keyword>
<feature type="transmembrane region" description="Helical" evidence="1">
    <location>
        <begin position="41"/>
        <end position="61"/>
    </location>
</feature>
<dbReference type="HOGENOM" id="CLU_2901095_0_0_5"/>
<evidence type="ECO:0000313" key="2">
    <source>
        <dbReference type="EMBL" id="EPE98658.1"/>
    </source>
</evidence>
<dbReference type="AlphaFoldDB" id="S3IIJ3"/>
<keyword evidence="1" id="KW-0812">Transmembrane</keyword>
<name>S3IIJ3_9HYPH</name>
<reference evidence="2 3" key="1">
    <citation type="journal article" date="2012" name="J. Bacteriol.">
        <title>Genome sequence of Rhizobium grahamii CCGE502, a broad-host-range symbiont with low nodulation competitiveness in Phaseolus vulgaris.</title>
        <authorList>
            <person name="Althabegoiti M.J."/>
            <person name="Lozano L."/>
            <person name="Torres-Tejerizo G."/>
            <person name="Ormeno-Orrillo E."/>
            <person name="Rogel M.A."/>
            <person name="Gonzalez V."/>
            <person name="Martinez-Romero E."/>
        </authorList>
    </citation>
    <scope>NUCLEOTIDE SEQUENCE [LARGE SCALE GENOMIC DNA]</scope>
    <source>
        <strain evidence="2 3">CCGE 502</strain>
    </source>
</reference>
<evidence type="ECO:0000313" key="3">
    <source>
        <dbReference type="Proteomes" id="UP000014411"/>
    </source>
</evidence>
<protein>
    <submittedName>
        <fullName evidence="2">Uncharacterized protein</fullName>
    </submittedName>
</protein>
<organism evidence="2 3">
    <name type="scientific">Rhizobium grahamii CCGE 502</name>
    <dbReference type="NCBI Taxonomy" id="990285"/>
    <lineage>
        <taxon>Bacteria</taxon>
        <taxon>Pseudomonadati</taxon>
        <taxon>Pseudomonadota</taxon>
        <taxon>Alphaproteobacteria</taxon>
        <taxon>Hyphomicrobiales</taxon>
        <taxon>Rhizobiaceae</taxon>
        <taxon>Rhizobium/Agrobacterium group</taxon>
        <taxon>Rhizobium</taxon>
    </lineage>
</organism>
<dbReference type="RefSeq" id="WP_016553945.1">
    <property type="nucleotide sequence ID" value="NZ_AEYE02000011.1"/>
</dbReference>
<dbReference type="EMBL" id="AEYE02000011">
    <property type="protein sequence ID" value="EPE98658.1"/>
    <property type="molecule type" value="Genomic_DNA"/>
</dbReference>
<comment type="caution">
    <text evidence="2">The sequence shown here is derived from an EMBL/GenBank/DDBJ whole genome shotgun (WGS) entry which is preliminary data.</text>
</comment>
<keyword evidence="1" id="KW-0472">Membrane</keyword>
<accession>S3IIJ3</accession>
<evidence type="ECO:0000256" key="1">
    <source>
        <dbReference type="SAM" id="Phobius"/>
    </source>
</evidence>
<dbReference type="Proteomes" id="UP000014411">
    <property type="component" value="Unassembled WGS sequence"/>
</dbReference>
<feature type="transmembrane region" description="Helical" evidence="1">
    <location>
        <begin position="6"/>
        <end position="29"/>
    </location>
</feature>